<keyword evidence="4" id="KW-1185">Reference proteome</keyword>
<dbReference type="InterPro" id="IPR023393">
    <property type="entry name" value="START-like_dom_sf"/>
</dbReference>
<feature type="domain" description="Activator of Hsp90 ATPase homologue 1/2-like C-terminal" evidence="2">
    <location>
        <begin position="19"/>
        <end position="151"/>
    </location>
</feature>
<dbReference type="Gene3D" id="3.30.530.20">
    <property type="match status" value="1"/>
</dbReference>
<evidence type="ECO:0000259" key="2">
    <source>
        <dbReference type="Pfam" id="PF08327"/>
    </source>
</evidence>
<dbReference type="SUPFAM" id="SSF55961">
    <property type="entry name" value="Bet v1-like"/>
    <property type="match status" value="1"/>
</dbReference>
<reference evidence="3" key="2">
    <citation type="submission" date="2020-09" db="EMBL/GenBank/DDBJ databases">
        <authorList>
            <person name="Sun Q."/>
            <person name="Zhou Y."/>
        </authorList>
    </citation>
    <scope>NUCLEOTIDE SEQUENCE</scope>
    <source>
        <strain evidence="3">CGMCC 1.6293</strain>
    </source>
</reference>
<evidence type="ECO:0000313" key="4">
    <source>
        <dbReference type="Proteomes" id="UP000649829"/>
    </source>
</evidence>
<comment type="similarity">
    <text evidence="1">Belongs to the AHA1 family.</text>
</comment>
<evidence type="ECO:0000313" key="3">
    <source>
        <dbReference type="EMBL" id="GGM09895.1"/>
    </source>
</evidence>
<dbReference type="CDD" id="cd07814">
    <property type="entry name" value="SRPBCC_CalC_Aha1-like"/>
    <property type="match status" value="1"/>
</dbReference>
<dbReference type="EMBL" id="BMLF01000002">
    <property type="protein sequence ID" value="GGM09895.1"/>
    <property type="molecule type" value="Genomic_DNA"/>
</dbReference>
<sequence>MKDAETADVEFVRDYPVALARLWRAVTEPVQLIQWFGPEGVYLAECEMDFRRTGPWHCVMVGKESGDRFHVSGQITSVRPPEGRAGSVGFTWAWHDPDGTRGAESHVTFTVEETATGARLTLTHRALDSVETAQSHTRGWLSTLRKLDVLLDPNPTLQE</sequence>
<dbReference type="RefSeq" id="WP_028286751.1">
    <property type="nucleotide sequence ID" value="NZ_BMLF01000002.1"/>
</dbReference>
<evidence type="ECO:0000256" key="1">
    <source>
        <dbReference type="ARBA" id="ARBA00006817"/>
    </source>
</evidence>
<dbReference type="Proteomes" id="UP000649829">
    <property type="component" value="Unassembled WGS sequence"/>
</dbReference>
<comment type="caution">
    <text evidence="3">The sequence shown here is derived from an EMBL/GenBank/DDBJ whole genome shotgun (WGS) entry which is preliminary data.</text>
</comment>
<dbReference type="Pfam" id="PF08327">
    <property type="entry name" value="AHSA1"/>
    <property type="match status" value="1"/>
</dbReference>
<reference evidence="3" key="1">
    <citation type="journal article" date="2014" name="Int. J. Syst. Evol. Microbiol.">
        <title>Complete genome sequence of Corynebacterium casei LMG S-19264T (=DSM 44701T), isolated from a smear-ripened cheese.</title>
        <authorList>
            <consortium name="US DOE Joint Genome Institute (JGI-PGF)"/>
            <person name="Walter F."/>
            <person name="Albersmeier A."/>
            <person name="Kalinowski J."/>
            <person name="Ruckert C."/>
        </authorList>
    </citation>
    <scope>NUCLEOTIDE SEQUENCE</scope>
    <source>
        <strain evidence="3">CGMCC 1.6293</strain>
    </source>
</reference>
<protein>
    <recommendedName>
        <fullName evidence="2">Activator of Hsp90 ATPase homologue 1/2-like C-terminal domain-containing protein</fullName>
    </recommendedName>
</protein>
<proteinExistence type="inferred from homology"/>
<gene>
    <name evidence="3" type="ORF">GCM10011534_34940</name>
</gene>
<organism evidence="3 4">
    <name type="scientific">Pseudooceanicola nanhaiensis</name>
    <dbReference type="NCBI Taxonomy" id="375761"/>
    <lineage>
        <taxon>Bacteria</taxon>
        <taxon>Pseudomonadati</taxon>
        <taxon>Pseudomonadota</taxon>
        <taxon>Alphaproteobacteria</taxon>
        <taxon>Rhodobacterales</taxon>
        <taxon>Paracoccaceae</taxon>
        <taxon>Pseudooceanicola</taxon>
    </lineage>
</organism>
<dbReference type="AlphaFoldDB" id="A0A917T568"/>
<dbReference type="InterPro" id="IPR013538">
    <property type="entry name" value="ASHA1/2-like_C"/>
</dbReference>
<accession>A0A917T568</accession>
<name>A0A917T568_9RHOB</name>